<dbReference type="Proteomes" id="UP001164539">
    <property type="component" value="Chromosome 13"/>
</dbReference>
<keyword evidence="2" id="KW-1185">Reference proteome</keyword>
<name>A0ACC1WUJ7_MELAZ</name>
<organism evidence="1 2">
    <name type="scientific">Melia azedarach</name>
    <name type="common">Chinaberry tree</name>
    <dbReference type="NCBI Taxonomy" id="155640"/>
    <lineage>
        <taxon>Eukaryota</taxon>
        <taxon>Viridiplantae</taxon>
        <taxon>Streptophyta</taxon>
        <taxon>Embryophyta</taxon>
        <taxon>Tracheophyta</taxon>
        <taxon>Spermatophyta</taxon>
        <taxon>Magnoliopsida</taxon>
        <taxon>eudicotyledons</taxon>
        <taxon>Gunneridae</taxon>
        <taxon>Pentapetalae</taxon>
        <taxon>rosids</taxon>
        <taxon>malvids</taxon>
        <taxon>Sapindales</taxon>
        <taxon>Meliaceae</taxon>
        <taxon>Melia</taxon>
    </lineage>
</organism>
<keyword evidence="1" id="KW-0808">Transferase</keyword>
<accession>A0ACC1WUJ7</accession>
<gene>
    <name evidence="1" type="ORF">OWV82_022729</name>
</gene>
<dbReference type="EMBL" id="CM051406">
    <property type="protein sequence ID" value="KAJ4702723.1"/>
    <property type="molecule type" value="Genomic_DNA"/>
</dbReference>
<comment type="caution">
    <text evidence="1">The sequence shown here is derived from an EMBL/GenBank/DDBJ whole genome shotgun (WGS) entry which is preliminary data.</text>
</comment>
<reference evidence="1 2" key="1">
    <citation type="journal article" date="2023" name="Science">
        <title>Complex scaffold remodeling in plant triterpene biosynthesis.</title>
        <authorList>
            <person name="De La Pena R."/>
            <person name="Hodgson H."/>
            <person name="Liu J.C."/>
            <person name="Stephenson M.J."/>
            <person name="Martin A.C."/>
            <person name="Owen C."/>
            <person name="Harkess A."/>
            <person name="Leebens-Mack J."/>
            <person name="Jimenez L.E."/>
            <person name="Osbourn A."/>
            <person name="Sattely E.S."/>
        </authorList>
    </citation>
    <scope>NUCLEOTIDE SEQUENCE [LARGE SCALE GENOMIC DNA]</scope>
    <source>
        <strain evidence="2">cv. JPN11</strain>
        <tissue evidence="1">Leaf</tissue>
    </source>
</reference>
<evidence type="ECO:0000313" key="1">
    <source>
        <dbReference type="EMBL" id="KAJ4702723.1"/>
    </source>
</evidence>
<evidence type="ECO:0000313" key="2">
    <source>
        <dbReference type="Proteomes" id="UP001164539"/>
    </source>
</evidence>
<protein>
    <submittedName>
        <fullName evidence="1">Lectin-receptor kinase</fullName>
    </submittedName>
</protein>
<proteinExistence type="predicted"/>
<sequence>MSASLLSLYFWIVLNVSFILLASTQDENQLVYHNFYTGTQLHRHGLALIRSNGLLQLTSSDGELLAGNAVYPFEIKFNTSSSRSLSFSTTFVFAIVAEEPNSSGSGMAFFISSPSTEFSKLAVTGSYLGIFNQSNDGLATNRILAIELNTVKDRDGNHVGIDMNSMISRVSAPAAYFSDIDGKFKSLFLQSGNPIQIWIDYDGKEKLLNVTVAPISIPRPKRPLLSETLDLSQILLDSTYVGFSASTGTHVSDHYVLGWSFNKGGQAESLNISQLPSIPVRSPPASKASLRPRLIITVLILPVVFLLIIILAAVYYVRRKKYQEIYEDWEREYGPQRFLYKDLYKATKGFKDKEVIGNGGFGKVYRGVLSSNEEIAVKKVSHDSKQGMKEFVAEVVSMGRLRHRNLVKLRGYCRRKGEFLLVYDYMPNGSLDKILHRNTETSLNWLQRFRIIRGVASGLLYLHEDWEQVVLHRDIKPANVLLDNDLNGKLGDFGLARLYDHGSTPQTTKLVGTFGYIAPELMRTGKASTSTDVYSFGVFMLEVACGRRPIEQEGLTEEVNLVDWVTGYWKRGAILDSSDPRLEGVHAEEQMELVLKLGLFCSHPNPAARPSMRQVMQYLDGEVTLPDIPAEGVVIGLFSETNEASEIEILLIGNSNTSAHTRSTIDSVLTVGR</sequence>
<keyword evidence="1" id="KW-0418">Kinase</keyword>